<comment type="caution">
    <text evidence="2">The sequence shown here is derived from an EMBL/GenBank/DDBJ whole genome shotgun (WGS) entry which is preliminary data.</text>
</comment>
<protein>
    <submittedName>
        <fullName evidence="2">Uncharacterized protein</fullName>
    </submittedName>
</protein>
<evidence type="ECO:0000313" key="3">
    <source>
        <dbReference type="Proteomes" id="UP000765509"/>
    </source>
</evidence>
<reference evidence="2" key="1">
    <citation type="submission" date="2021-03" db="EMBL/GenBank/DDBJ databases">
        <title>Draft genome sequence of rust myrtle Austropuccinia psidii MF-1, a brazilian biotype.</title>
        <authorList>
            <person name="Quecine M.C."/>
            <person name="Pachon D.M.R."/>
            <person name="Bonatelli M.L."/>
            <person name="Correr F.H."/>
            <person name="Franceschini L.M."/>
            <person name="Leite T.F."/>
            <person name="Margarido G.R.A."/>
            <person name="Almeida C.A."/>
            <person name="Ferrarezi J.A."/>
            <person name="Labate C.A."/>
        </authorList>
    </citation>
    <scope>NUCLEOTIDE SEQUENCE</scope>
    <source>
        <strain evidence="2">MF-1</strain>
    </source>
</reference>
<accession>A0A9Q3BPS6</accession>
<name>A0A9Q3BPS6_9BASI</name>
<feature type="region of interest" description="Disordered" evidence="1">
    <location>
        <begin position="1"/>
        <end position="21"/>
    </location>
</feature>
<organism evidence="2 3">
    <name type="scientific">Austropuccinia psidii MF-1</name>
    <dbReference type="NCBI Taxonomy" id="1389203"/>
    <lineage>
        <taxon>Eukaryota</taxon>
        <taxon>Fungi</taxon>
        <taxon>Dikarya</taxon>
        <taxon>Basidiomycota</taxon>
        <taxon>Pucciniomycotina</taxon>
        <taxon>Pucciniomycetes</taxon>
        <taxon>Pucciniales</taxon>
        <taxon>Sphaerophragmiaceae</taxon>
        <taxon>Austropuccinia</taxon>
    </lineage>
</organism>
<keyword evidence="3" id="KW-1185">Reference proteome</keyword>
<evidence type="ECO:0000256" key="1">
    <source>
        <dbReference type="SAM" id="MobiDB-lite"/>
    </source>
</evidence>
<sequence length="87" mass="9520">MLVRVPNASHSITDAGPGSRPFTGKSLHLSRSLLLHTQILINVILIVCHLRTGNDSHSSGGLLTCRKPQVSYGEDLKQYRPMDAENV</sequence>
<evidence type="ECO:0000313" key="2">
    <source>
        <dbReference type="EMBL" id="MBW0468645.1"/>
    </source>
</evidence>
<dbReference type="EMBL" id="AVOT02001930">
    <property type="protein sequence ID" value="MBW0468645.1"/>
    <property type="molecule type" value="Genomic_DNA"/>
</dbReference>
<gene>
    <name evidence="2" type="ORF">O181_008360</name>
</gene>
<dbReference type="AlphaFoldDB" id="A0A9Q3BPS6"/>
<dbReference type="Proteomes" id="UP000765509">
    <property type="component" value="Unassembled WGS sequence"/>
</dbReference>
<proteinExistence type="predicted"/>